<sequence>MSTRQPRSTSVVHLYDAPVEIDDWWAVVERARVAVGDRAGDRDDADDPLPDALTDELAKLGADDIVDWEITFVQVTDSAYRHPLWHAAYLIEGGCGDDGFMDFRDGLILQGRDVFTRAVDDPDTLAELPVVRAMADEEGGGWLGFQSIGTCVEEAYRRVRGETDSFHEAVDRALAGLSRPGEPAGPGWHWSDDDAFREHLPRLSALFQP</sequence>
<keyword evidence="3" id="KW-1185">Reference proteome</keyword>
<dbReference type="AlphaFoldDB" id="A0A3N1HJJ0"/>
<organism evidence="2 3">
    <name type="scientific">Saccharothrix texasensis</name>
    <dbReference type="NCBI Taxonomy" id="103734"/>
    <lineage>
        <taxon>Bacteria</taxon>
        <taxon>Bacillati</taxon>
        <taxon>Actinomycetota</taxon>
        <taxon>Actinomycetes</taxon>
        <taxon>Pseudonocardiales</taxon>
        <taxon>Pseudonocardiaceae</taxon>
        <taxon>Saccharothrix</taxon>
    </lineage>
</organism>
<evidence type="ECO:0000259" key="1">
    <source>
        <dbReference type="Pfam" id="PF14024"/>
    </source>
</evidence>
<proteinExistence type="predicted"/>
<evidence type="ECO:0000313" key="3">
    <source>
        <dbReference type="Proteomes" id="UP000268727"/>
    </source>
</evidence>
<reference evidence="2 3" key="1">
    <citation type="submission" date="2018-11" db="EMBL/GenBank/DDBJ databases">
        <title>Sequencing the genomes of 1000 actinobacteria strains.</title>
        <authorList>
            <person name="Klenk H.-P."/>
        </authorList>
    </citation>
    <scope>NUCLEOTIDE SEQUENCE [LARGE SCALE GENOMIC DNA]</scope>
    <source>
        <strain evidence="2 3">DSM 44231</strain>
    </source>
</reference>
<feature type="domain" description="DUF4240" evidence="1">
    <location>
        <begin position="22"/>
        <end position="158"/>
    </location>
</feature>
<protein>
    <submittedName>
        <fullName evidence="2">Uncharacterized protein DUF4240</fullName>
    </submittedName>
</protein>
<gene>
    <name evidence="2" type="ORF">EDD40_8237</name>
</gene>
<comment type="caution">
    <text evidence="2">The sequence shown here is derived from an EMBL/GenBank/DDBJ whole genome shotgun (WGS) entry which is preliminary data.</text>
</comment>
<dbReference type="InterPro" id="IPR025334">
    <property type="entry name" value="DUF4240"/>
</dbReference>
<accession>A0A3N1HJJ0</accession>
<dbReference type="EMBL" id="RJKM01000001">
    <property type="protein sequence ID" value="ROP42727.1"/>
    <property type="molecule type" value="Genomic_DNA"/>
</dbReference>
<evidence type="ECO:0000313" key="2">
    <source>
        <dbReference type="EMBL" id="ROP42727.1"/>
    </source>
</evidence>
<name>A0A3N1HJJ0_9PSEU</name>
<dbReference type="Pfam" id="PF14024">
    <property type="entry name" value="DUF4240"/>
    <property type="match status" value="1"/>
</dbReference>
<dbReference type="Proteomes" id="UP000268727">
    <property type="component" value="Unassembled WGS sequence"/>
</dbReference>